<protein>
    <recommendedName>
        <fullName evidence="4">Disks large-associated protein 4</fullName>
    </recommendedName>
</protein>
<feature type="region of interest" description="Disordered" evidence="2">
    <location>
        <begin position="606"/>
        <end position="642"/>
    </location>
</feature>
<dbReference type="GO" id="GO:0099572">
    <property type="term" value="C:postsynaptic specialization"/>
    <property type="evidence" value="ECO:0007669"/>
    <property type="project" value="TreeGrafter"/>
</dbReference>
<feature type="region of interest" description="Disordered" evidence="2">
    <location>
        <begin position="253"/>
        <end position="277"/>
    </location>
</feature>
<feature type="compositionally biased region" description="Polar residues" evidence="2">
    <location>
        <begin position="627"/>
        <end position="637"/>
    </location>
</feature>
<feature type="compositionally biased region" description="Basic and acidic residues" evidence="2">
    <location>
        <begin position="266"/>
        <end position="277"/>
    </location>
</feature>
<feature type="region of interest" description="Disordered" evidence="2">
    <location>
        <begin position="535"/>
        <end position="589"/>
    </location>
</feature>
<name>A0A7R8Z6L3_TIMDO</name>
<dbReference type="InterPro" id="IPR005026">
    <property type="entry name" value="SAPAP"/>
</dbReference>
<comment type="similarity">
    <text evidence="1">Belongs to the SAPAP family.</text>
</comment>
<feature type="compositionally biased region" description="Polar residues" evidence="2">
    <location>
        <begin position="558"/>
        <end position="571"/>
    </location>
</feature>
<dbReference type="GO" id="GO:0098978">
    <property type="term" value="C:glutamatergic synapse"/>
    <property type="evidence" value="ECO:0007669"/>
    <property type="project" value="TreeGrafter"/>
</dbReference>
<dbReference type="PANTHER" id="PTHR12353:SF31">
    <property type="entry name" value="LD44824P"/>
    <property type="match status" value="1"/>
</dbReference>
<feature type="compositionally biased region" description="Low complexity" evidence="2">
    <location>
        <begin position="609"/>
        <end position="626"/>
    </location>
</feature>
<dbReference type="AlphaFoldDB" id="A0A7R8Z6L3"/>
<feature type="region of interest" description="Disordered" evidence="2">
    <location>
        <begin position="925"/>
        <end position="966"/>
    </location>
</feature>
<evidence type="ECO:0000256" key="2">
    <source>
        <dbReference type="SAM" id="MobiDB-lite"/>
    </source>
</evidence>
<proteinExistence type="inferred from homology"/>
<feature type="region of interest" description="Disordered" evidence="2">
    <location>
        <begin position="687"/>
        <end position="715"/>
    </location>
</feature>
<gene>
    <name evidence="3" type="ORF">TDIB3V08_LOCUS4425</name>
</gene>
<evidence type="ECO:0008006" key="4">
    <source>
        <dbReference type="Google" id="ProtNLM"/>
    </source>
</evidence>
<reference evidence="3" key="1">
    <citation type="submission" date="2020-11" db="EMBL/GenBank/DDBJ databases">
        <authorList>
            <person name="Tran Van P."/>
        </authorList>
    </citation>
    <scope>NUCLEOTIDE SEQUENCE</scope>
</reference>
<dbReference type="Pfam" id="PF03359">
    <property type="entry name" value="GKAP"/>
    <property type="match status" value="1"/>
</dbReference>
<evidence type="ECO:0000256" key="1">
    <source>
        <dbReference type="ARBA" id="ARBA00008839"/>
    </source>
</evidence>
<dbReference type="PANTHER" id="PTHR12353">
    <property type="entry name" value="DISKS LARGE-ASSOCIATED PROTEIN DAP SAP90/PSD-95-ASSOCIATED PROTEIN"/>
    <property type="match status" value="1"/>
</dbReference>
<feature type="region of interest" description="Disordered" evidence="2">
    <location>
        <begin position="735"/>
        <end position="759"/>
    </location>
</feature>
<dbReference type="GO" id="GO:0060090">
    <property type="term" value="F:molecular adaptor activity"/>
    <property type="evidence" value="ECO:0007669"/>
    <property type="project" value="TreeGrafter"/>
</dbReference>
<accession>A0A7R8Z6L3</accession>
<dbReference type="GO" id="GO:0023052">
    <property type="term" value="P:signaling"/>
    <property type="evidence" value="ECO:0007669"/>
    <property type="project" value="InterPro"/>
</dbReference>
<feature type="compositionally biased region" description="Basic and acidic residues" evidence="2">
    <location>
        <begin position="687"/>
        <end position="698"/>
    </location>
</feature>
<feature type="compositionally biased region" description="Basic and acidic residues" evidence="2">
    <location>
        <begin position="957"/>
        <end position="966"/>
    </location>
</feature>
<feature type="compositionally biased region" description="Basic and acidic residues" evidence="2">
    <location>
        <begin position="930"/>
        <end position="940"/>
    </location>
</feature>
<dbReference type="EMBL" id="OA566019">
    <property type="protein sequence ID" value="CAD7198138.1"/>
    <property type="molecule type" value="Genomic_DNA"/>
</dbReference>
<sequence>MVCCPNHQTSAHIPPPPLGYITILPNCGDPVVKVASPLRPHSLHIHPSQPVGLGSSLCVTPHHRMASYESIGSCSLDADATASDASGILKPVLAAWLSVKQYRALSQTTGSQVMSRTPVHLVAADLPLLPRTILASEMSVSRSSKHVSLRAMWRYLAGSWYHSLSQLLDYLLHPCLLFLPDWSLSTEKHCPKLHECVDGVSVSERTLHSLPLSTKTPEVEAINLCSLPCNVSSGGASTPEYVKRTAQLFETSSSESRLTSKKSSPKHGDCTRVNGETEKTDDIPSLVVVNGGEELLNGGESLGKKPSYLGLACSISGYSGITTYDSKLREGFRSRDHSPGRIGLVRSREVSPLRIGFDKTDNISAPELCYKSNCGNYLELPLRSSTLVNEKHSSISLGFVEKIGDRLASDLLMDRGGGYVNGGNKSYVINAEQLHPNSKENTKKMSGISEKVGLANGSNFSNGLKDVNPQDFTEENQRHINNKTVTESCDTIAHESLSNTVSSIKESSRSFMSSMLSSNSYSTTCYESTLLNSKDRVGAKKPSKPSPAAKDQERYGSIPSSTKCSPDSPKTGSKDSLGAPMSSPLKRSPGAVRVVEFTSHAKSYTQTVSSHSTFSSSNSESMPSVSLLNHTGSKLGTSQQSSSSETLLNSVWSTNGGVNKSFIQQRVERLYGPGALAQGFFRRTKVHLKDEEDKRDSSEPPTAIRGSGSSPALPVLRHLRPEFRAQLSLSTIAKRQQLDTKSQEPQAEDVPLQTAKPSHEIPELQQQVSVESLPDLQPAAPEVVLPIDQTQVSITQPEPVSCSENILPLSLQEKDGHFYLKLLKQEIDKLNDLVASIEPDLAHEESLPEEALGKLRSASGQARLLVRQKLQQFEGLCQKNITRSQDEQFPTTSEDLAGFWDMVMLQVDHVYAMFEELNRLRSNNWQEDEAPPKDLTDGSAKRSVKRTNLKSPATSAETRKANEVARKVREDARRKLMEQRRKAMRDKTATDTVKLNTTSALANYATEISLEKVSPEAALGSGKLGGCPGHQTKHQPKLMYTGQVMSKIEACFSTSSVKFSSSSMEKSWTIFKTNPIRQKTKYNSTKTLLLSGASASTLLTEQCRDAERAIWSPVAVARRALWSPVAVTLKELST</sequence>
<evidence type="ECO:0000313" key="3">
    <source>
        <dbReference type="EMBL" id="CAD7198138.1"/>
    </source>
</evidence>
<organism evidence="3">
    <name type="scientific">Timema douglasi</name>
    <name type="common">Walking stick</name>
    <dbReference type="NCBI Taxonomy" id="61478"/>
    <lineage>
        <taxon>Eukaryota</taxon>
        <taxon>Metazoa</taxon>
        <taxon>Ecdysozoa</taxon>
        <taxon>Arthropoda</taxon>
        <taxon>Hexapoda</taxon>
        <taxon>Insecta</taxon>
        <taxon>Pterygota</taxon>
        <taxon>Neoptera</taxon>
        <taxon>Polyneoptera</taxon>
        <taxon>Phasmatodea</taxon>
        <taxon>Timematodea</taxon>
        <taxon>Timematoidea</taxon>
        <taxon>Timematidae</taxon>
        <taxon>Timema</taxon>
    </lineage>
</organism>